<gene>
    <name evidence="1" type="ORF">PCO31111_05009</name>
</gene>
<proteinExistence type="predicted"/>
<dbReference type="EMBL" id="CABPSE010000029">
    <property type="protein sequence ID" value="VVE55042.1"/>
    <property type="molecule type" value="Genomic_DNA"/>
</dbReference>
<organism evidence="1 2">
    <name type="scientific">Pandoraea communis</name>
    <dbReference type="NCBI Taxonomy" id="2508297"/>
    <lineage>
        <taxon>Bacteria</taxon>
        <taxon>Pseudomonadati</taxon>
        <taxon>Pseudomonadota</taxon>
        <taxon>Betaproteobacteria</taxon>
        <taxon>Burkholderiales</taxon>
        <taxon>Burkholderiaceae</taxon>
        <taxon>Pandoraea</taxon>
    </lineage>
</organism>
<protein>
    <submittedName>
        <fullName evidence="1">Uncharacterized protein</fullName>
    </submittedName>
</protein>
<reference evidence="1 2" key="1">
    <citation type="submission" date="2019-08" db="EMBL/GenBank/DDBJ databases">
        <authorList>
            <person name="Peeters C."/>
        </authorList>
    </citation>
    <scope>NUCLEOTIDE SEQUENCE [LARGE SCALE GENOMIC DNA]</scope>
    <source>
        <strain evidence="1 2">LMG 31111</strain>
    </source>
</reference>
<sequence length="189" mass="20713">MQITITLNLSAAEEAEIAAILGCNVADLTSRLTACSGASINEYLAMFRGQKVFKRGSDMLEYRLLLLIEATFNGVIPDERTVSSLFQTTLTESRSLIRSVISKYQYQLRTHVERTLSASLMAATRQDNTQNYTVAINGHNVVDELNKALADIDGSLSPVAKKKGSVSTFEISPSSYNRLCAKFAVQPNP</sequence>
<keyword evidence="2" id="KW-1185">Reference proteome</keyword>
<dbReference type="AlphaFoldDB" id="A0A5E4Z2U9"/>
<evidence type="ECO:0000313" key="1">
    <source>
        <dbReference type="EMBL" id="VVE55042.1"/>
    </source>
</evidence>
<accession>A0A5E4Z2U9</accession>
<dbReference type="Proteomes" id="UP000383971">
    <property type="component" value="Unassembled WGS sequence"/>
</dbReference>
<evidence type="ECO:0000313" key="2">
    <source>
        <dbReference type="Proteomes" id="UP000383971"/>
    </source>
</evidence>
<dbReference type="RefSeq" id="WP_150587226.1">
    <property type="nucleotide sequence ID" value="NZ_CABPSE010000029.1"/>
</dbReference>
<name>A0A5E4Z2U9_9BURK</name>